<comment type="caution">
    <text evidence="2">The sequence shown here is derived from an EMBL/GenBank/DDBJ whole genome shotgun (WGS) entry which is preliminary data.</text>
</comment>
<organism evidence="2 3">
    <name type="scientific">Aromia moschata</name>
    <dbReference type="NCBI Taxonomy" id="1265417"/>
    <lineage>
        <taxon>Eukaryota</taxon>
        <taxon>Metazoa</taxon>
        <taxon>Ecdysozoa</taxon>
        <taxon>Arthropoda</taxon>
        <taxon>Hexapoda</taxon>
        <taxon>Insecta</taxon>
        <taxon>Pterygota</taxon>
        <taxon>Neoptera</taxon>
        <taxon>Endopterygota</taxon>
        <taxon>Coleoptera</taxon>
        <taxon>Polyphaga</taxon>
        <taxon>Cucujiformia</taxon>
        <taxon>Chrysomeloidea</taxon>
        <taxon>Cerambycidae</taxon>
        <taxon>Cerambycinae</taxon>
        <taxon>Callichromatini</taxon>
        <taxon>Aromia</taxon>
    </lineage>
</organism>
<evidence type="ECO:0000313" key="2">
    <source>
        <dbReference type="EMBL" id="KAJ8950423.1"/>
    </source>
</evidence>
<dbReference type="AlphaFoldDB" id="A0AAV8YFH6"/>
<feature type="non-terminal residue" evidence="2">
    <location>
        <position position="135"/>
    </location>
</feature>
<evidence type="ECO:0000313" key="3">
    <source>
        <dbReference type="Proteomes" id="UP001162162"/>
    </source>
</evidence>
<keyword evidence="1" id="KW-0472">Membrane</keyword>
<keyword evidence="1" id="KW-0812">Transmembrane</keyword>
<sequence length="135" mass="15705">MISFMSQGVIKATSLFIYRNQICGLLTMRRDHFWKIESVQDENERNNHLKSLKLLKTTFHLYLGASLLTAIGFFGRALIREGRHTAFDCYCPDWLPYYLLLAYVKKMNETFSIMLLVYNGIIVLSMCVAMYIIST</sequence>
<reference evidence="2" key="1">
    <citation type="journal article" date="2023" name="Insect Mol. Biol.">
        <title>Genome sequencing provides insights into the evolution of gene families encoding plant cell wall-degrading enzymes in longhorned beetles.</title>
        <authorList>
            <person name="Shin N.R."/>
            <person name="Okamura Y."/>
            <person name="Kirsch R."/>
            <person name="Pauchet Y."/>
        </authorList>
    </citation>
    <scope>NUCLEOTIDE SEQUENCE</scope>
    <source>
        <strain evidence="2">AMC_N1</strain>
    </source>
</reference>
<protein>
    <submittedName>
        <fullName evidence="2">Uncharacterized protein</fullName>
    </submittedName>
</protein>
<feature type="transmembrane region" description="Helical" evidence="1">
    <location>
        <begin position="113"/>
        <end position="133"/>
    </location>
</feature>
<evidence type="ECO:0000256" key="1">
    <source>
        <dbReference type="SAM" id="Phobius"/>
    </source>
</evidence>
<name>A0AAV8YFH6_9CUCU</name>
<dbReference type="Proteomes" id="UP001162162">
    <property type="component" value="Unassembled WGS sequence"/>
</dbReference>
<keyword evidence="3" id="KW-1185">Reference proteome</keyword>
<keyword evidence="1" id="KW-1133">Transmembrane helix</keyword>
<proteinExistence type="predicted"/>
<gene>
    <name evidence="2" type="ORF">NQ318_003699</name>
</gene>
<accession>A0AAV8YFH6</accession>
<dbReference type="EMBL" id="JAPWTK010000101">
    <property type="protein sequence ID" value="KAJ8950423.1"/>
    <property type="molecule type" value="Genomic_DNA"/>
</dbReference>
<feature type="transmembrane region" description="Helical" evidence="1">
    <location>
        <begin position="59"/>
        <end position="79"/>
    </location>
</feature>